<reference evidence="2" key="2">
    <citation type="journal article" date="2014" name="ISME J.">
        <title>Microbial stratification in low pH oxic and suboxic macroscopic growths along an acid mine drainage.</title>
        <authorList>
            <person name="Mendez-Garcia C."/>
            <person name="Mesa V."/>
            <person name="Sprenger R.R."/>
            <person name="Richter M."/>
            <person name="Diez M.S."/>
            <person name="Solano J."/>
            <person name="Bargiela R."/>
            <person name="Golyshina O.V."/>
            <person name="Manteca A."/>
            <person name="Ramos J.L."/>
            <person name="Gallego J.R."/>
            <person name="Llorente I."/>
            <person name="Martins Dos Santos V.A."/>
            <person name="Jensen O.N."/>
            <person name="Pelaez A.I."/>
            <person name="Sanchez J."/>
            <person name="Ferrer M."/>
        </authorList>
    </citation>
    <scope>NUCLEOTIDE SEQUENCE</scope>
</reference>
<dbReference type="Gene3D" id="3.40.50.300">
    <property type="entry name" value="P-loop containing nucleotide triphosphate hydrolases"/>
    <property type="match status" value="2"/>
</dbReference>
<name>T0ZMA0_9ZZZZ</name>
<dbReference type="InterPro" id="IPR027417">
    <property type="entry name" value="P-loop_NTPase"/>
</dbReference>
<proteinExistence type="predicted"/>
<accession>T0ZMA0</accession>
<feature type="non-terminal residue" evidence="2">
    <location>
        <position position="1"/>
    </location>
</feature>
<dbReference type="AlphaFoldDB" id="T0ZMA0"/>
<evidence type="ECO:0000313" key="2">
    <source>
        <dbReference type="EMBL" id="EQD45813.1"/>
    </source>
</evidence>
<evidence type="ECO:0000259" key="1">
    <source>
        <dbReference type="Pfam" id="PF00005"/>
    </source>
</evidence>
<protein>
    <submittedName>
        <fullName evidence="2">RNase L inhibitor</fullName>
    </submittedName>
</protein>
<sequence>HDLALMDWIAENVHIVYGTPGAFGVITEVRTSSRAINSFLSGFLREENIRIRPDEIKFESRSIHRYESGFEVTKWSPLTKNLGDFSLSIADGRIHSGEIVGCLGRNALGKTTFARLLAGEMQPDSGEIEKNIKIAYKPQYISTNFGGTCEEMLILALKEKITDTFVKSEIFHPLGIDDIMQRNVPELSGGELQRLSIALNLAIDADLYLLDEPSAHLDSAYRMV</sequence>
<reference evidence="2" key="1">
    <citation type="submission" date="2013-08" db="EMBL/GenBank/DDBJ databases">
        <authorList>
            <person name="Mendez C."/>
            <person name="Richter M."/>
            <person name="Ferrer M."/>
            <person name="Sanchez J."/>
        </authorList>
    </citation>
    <scope>NUCLEOTIDE SEQUENCE</scope>
</reference>
<feature type="non-terminal residue" evidence="2">
    <location>
        <position position="224"/>
    </location>
</feature>
<dbReference type="InterPro" id="IPR013283">
    <property type="entry name" value="RLI1"/>
</dbReference>
<dbReference type="EMBL" id="AUZY01008466">
    <property type="protein sequence ID" value="EQD45813.1"/>
    <property type="molecule type" value="Genomic_DNA"/>
</dbReference>
<gene>
    <name evidence="2" type="ORF">B1B_12887</name>
</gene>
<dbReference type="GO" id="GO:0005524">
    <property type="term" value="F:ATP binding"/>
    <property type="evidence" value="ECO:0007669"/>
    <property type="project" value="InterPro"/>
</dbReference>
<dbReference type="GO" id="GO:0016887">
    <property type="term" value="F:ATP hydrolysis activity"/>
    <property type="evidence" value="ECO:0007669"/>
    <property type="project" value="InterPro"/>
</dbReference>
<dbReference type="InterPro" id="IPR003439">
    <property type="entry name" value="ABC_transporter-like_ATP-bd"/>
</dbReference>
<organism evidence="2">
    <name type="scientific">mine drainage metagenome</name>
    <dbReference type="NCBI Taxonomy" id="410659"/>
    <lineage>
        <taxon>unclassified sequences</taxon>
        <taxon>metagenomes</taxon>
        <taxon>ecological metagenomes</taxon>
    </lineage>
</organism>
<dbReference type="SUPFAM" id="SSF52540">
    <property type="entry name" value="P-loop containing nucleoside triphosphate hydrolases"/>
    <property type="match status" value="1"/>
</dbReference>
<dbReference type="PANTHER" id="PTHR19248">
    <property type="entry name" value="ATP-BINDING TRANSPORT PROTEIN-RELATED"/>
    <property type="match status" value="1"/>
</dbReference>
<dbReference type="Pfam" id="PF00005">
    <property type="entry name" value="ABC_tran"/>
    <property type="match status" value="1"/>
</dbReference>
<comment type="caution">
    <text evidence="2">The sequence shown here is derived from an EMBL/GenBank/DDBJ whole genome shotgun (WGS) entry which is preliminary data.</text>
</comment>
<feature type="domain" description="ABC transporter" evidence="1">
    <location>
        <begin position="92"/>
        <end position="214"/>
    </location>
</feature>